<sequence>IINPFATLIQKLSDSKVDNQCMEQELIFRFLDPALAPILNNHSQNMYFRWTATKNEEAK</sequence>
<comment type="caution">
    <text evidence="1">The sequence shown here is derived from an EMBL/GenBank/DDBJ whole genome shotgun (WGS) entry which is preliminary data.</text>
</comment>
<accession>A0A1X2G9K6</accession>
<dbReference type="EMBL" id="MCGT01000029">
    <property type="protein sequence ID" value="ORX48518.1"/>
    <property type="molecule type" value="Genomic_DNA"/>
</dbReference>
<evidence type="ECO:0000313" key="1">
    <source>
        <dbReference type="EMBL" id="ORX48518.1"/>
    </source>
</evidence>
<gene>
    <name evidence="1" type="ORF">DM01DRAFT_241473</name>
</gene>
<keyword evidence="2" id="KW-1185">Reference proteome</keyword>
<name>A0A1X2G9K6_9FUNG</name>
<reference evidence="1 2" key="1">
    <citation type="submission" date="2016-07" db="EMBL/GenBank/DDBJ databases">
        <title>Pervasive Adenine N6-methylation of Active Genes in Fungi.</title>
        <authorList>
            <consortium name="DOE Joint Genome Institute"/>
            <person name="Mondo S.J."/>
            <person name="Dannebaum R.O."/>
            <person name="Kuo R.C."/>
            <person name="Labutti K."/>
            <person name="Haridas S."/>
            <person name="Kuo A."/>
            <person name="Salamov A."/>
            <person name="Ahrendt S.R."/>
            <person name="Lipzen A."/>
            <person name="Sullivan W."/>
            <person name="Andreopoulos W.B."/>
            <person name="Clum A."/>
            <person name="Lindquist E."/>
            <person name="Daum C."/>
            <person name="Ramamoorthy G.K."/>
            <person name="Gryganskyi A."/>
            <person name="Culley D."/>
            <person name="Magnuson J.K."/>
            <person name="James T.Y."/>
            <person name="O'Malley M.A."/>
            <person name="Stajich J.E."/>
            <person name="Spatafora J.W."/>
            <person name="Visel A."/>
            <person name="Grigoriev I.V."/>
        </authorList>
    </citation>
    <scope>NUCLEOTIDE SEQUENCE [LARGE SCALE GENOMIC DNA]</scope>
    <source>
        <strain evidence="1 2">NRRL 3301</strain>
    </source>
</reference>
<proteinExistence type="predicted"/>
<feature type="non-terminal residue" evidence="1">
    <location>
        <position position="59"/>
    </location>
</feature>
<organism evidence="1 2">
    <name type="scientific">Hesseltinella vesiculosa</name>
    <dbReference type="NCBI Taxonomy" id="101127"/>
    <lineage>
        <taxon>Eukaryota</taxon>
        <taxon>Fungi</taxon>
        <taxon>Fungi incertae sedis</taxon>
        <taxon>Mucoromycota</taxon>
        <taxon>Mucoromycotina</taxon>
        <taxon>Mucoromycetes</taxon>
        <taxon>Mucorales</taxon>
        <taxon>Cunninghamellaceae</taxon>
        <taxon>Hesseltinella</taxon>
    </lineage>
</organism>
<evidence type="ECO:0000313" key="2">
    <source>
        <dbReference type="Proteomes" id="UP000242146"/>
    </source>
</evidence>
<dbReference type="Proteomes" id="UP000242146">
    <property type="component" value="Unassembled WGS sequence"/>
</dbReference>
<protein>
    <submittedName>
        <fullName evidence="1">Uncharacterized protein</fullName>
    </submittedName>
</protein>
<dbReference type="AlphaFoldDB" id="A0A1X2G9K6"/>
<feature type="non-terminal residue" evidence="1">
    <location>
        <position position="1"/>
    </location>
</feature>